<dbReference type="PANTHER" id="PTHR24121:SF22">
    <property type="entry name" value="PROTEIN ACCELERATED CELL DEATH 6-LIKE"/>
    <property type="match status" value="1"/>
</dbReference>
<dbReference type="OrthoDB" id="1164686at2759"/>
<keyword evidence="6" id="KW-1185">Reference proteome</keyword>
<dbReference type="SUPFAM" id="SSF48403">
    <property type="entry name" value="Ankyrin repeat"/>
    <property type="match status" value="1"/>
</dbReference>
<proteinExistence type="predicted"/>
<dbReference type="PANTHER" id="PTHR24121">
    <property type="entry name" value="NO MECHANORECEPTOR POTENTIAL C, ISOFORM D-RELATED"/>
    <property type="match status" value="1"/>
</dbReference>
<keyword evidence="1" id="KW-0040">ANK repeat</keyword>
<dbReference type="SMART" id="SM00248">
    <property type="entry name" value="ANK"/>
    <property type="match status" value="5"/>
</dbReference>
<accession>A0A8K0MS43</accession>
<dbReference type="InterPro" id="IPR002110">
    <property type="entry name" value="Ankyrin_rpt"/>
</dbReference>
<dbReference type="Pfam" id="PF12796">
    <property type="entry name" value="Ank_2"/>
    <property type="match status" value="1"/>
</dbReference>
<evidence type="ECO:0000313" key="5">
    <source>
        <dbReference type="EMBL" id="KAF3456876.1"/>
    </source>
</evidence>
<dbReference type="EMBL" id="VOIH02000001">
    <property type="protein sequence ID" value="KAF3456876.1"/>
    <property type="molecule type" value="Genomic_DNA"/>
</dbReference>
<feature type="coiled-coil region" evidence="2">
    <location>
        <begin position="320"/>
        <end position="347"/>
    </location>
</feature>
<feature type="repeat" description="ANK" evidence="1">
    <location>
        <begin position="177"/>
        <end position="209"/>
    </location>
</feature>
<feature type="compositionally biased region" description="Polar residues" evidence="3">
    <location>
        <begin position="1"/>
        <end position="17"/>
    </location>
</feature>
<name>A0A8K0MS43_9ROSA</name>
<feature type="repeat" description="ANK" evidence="1">
    <location>
        <begin position="123"/>
        <end position="146"/>
    </location>
</feature>
<feature type="region of interest" description="Disordered" evidence="3">
    <location>
        <begin position="1"/>
        <end position="42"/>
    </location>
</feature>
<dbReference type="InterPro" id="IPR036770">
    <property type="entry name" value="Ankyrin_rpt-contain_sf"/>
</dbReference>
<evidence type="ECO:0000313" key="6">
    <source>
        <dbReference type="Proteomes" id="UP000796880"/>
    </source>
</evidence>
<keyword evidence="4" id="KW-1133">Transmembrane helix</keyword>
<evidence type="ECO:0000256" key="3">
    <source>
        <dbReference type="SAM" id="MobiDB-lite"/>
    </source>
</evidence>
<sequence>MESSSTLHEAQEESGNLIQPHDHQIVKIDQQKNHEEETKEKVEEEIENITFMEYDVYKAAEKGEIKPAIEQRKDRLHSLLTPQKNTILHIYLTSKTSKDPEQDEFVEVILGFCPPLLMQVNAKEETPLHIAARYGHASIVKQLIEHAKQDHPHHHNQDHESRGAEAAKKMLRMASKEGDTALHEAVRFQHIDVVKILISEDGDFNHNANNSGETPLYMAVERGYNPIAEEIIEHCNSPATDGPTGRNALHAATIRKDKGSSDKWEWIIPLFVDISRNTRFLFSNKTLIREKAIAKSIPFAILGLTFCGILVIYGLGNGFEELLEEAKEELLEEAKAAKATLEEMDASRKLFLKPCI</sequence>
<dbReference type="Proteomes" id="UP000796880">
    <property type="component" value="Unassembled WGS sequence"/>
</dbReference>
<dbReference type="Gene3D" id="1.25.40.20">
    <property type="entry name" value="Ankyrin repeat-containing domain"/>
    <property type="match status" value="1"/>
</dbReference>
<evidence type="ECO:0000256" key="2">
    <source>
        <dbReference type="SAM" id="Coils"/>
    </source>
</evidence>
<dbReference type="PROSITE" id="PS50297">
    <property type="entry name" value="ANK_REP_REGION"/>
    <property type="match status" value="2"/>
</dbReference>
<feature type="compositionally biased region" description="Basic and acidic residues" evidence="3">
    <location>
        <begin position="20"/>
        <end position="42"/>
    </location>
</feature>
<organism evidence="5 6">
    <name type="scientific">Rhamnella rubrinervis</name>
    <dbReference type="NCBI Taxonomy" id="2594499"/>
    <lineage>
        <taxon>Eukaryota</taxon>
        <taxon>Viridiplantae</taxon>
        <taxon>Streptophyta</taxon>
        <taxon>Embryophyta</taxon>
        <taxon>Tracheophyta</taxon>
        <taxon>Spermatophyta</taxon>
        <taxon>Magnoliopsida</taxon>
        <taxon>eudicotyledons</taxon>
        <taxon>Gunneridae</taxon>
        <taxon>Pentapetalae</taxon>
        <taxon>rosids</taxon>
        <taxon>fabids</taxon>
        <taxon>Rosales</taxon>
        <taxon>Rhamnaceae</taxon>
        <taxon>rhamnoid group</taxon>
        <taxon>Rhamneae</taxon>
        <taxon>Rhamnella</taxon>
    </lineage>
</organism>
<gene>
    <name evidence="5" type="ORF">FNV43_RR01530</name>
</gene>
<protein>
    <submittedName>
        <fullName evidence="5">Uncharacterized protein</fullName>
    </submittedName>
</protein>
<feature type="transmembrane region" description="Helical" evidence="4">
    <location>
        <begin position="297"/>
        <end position="316"/>
    </location>
</feature>
<keyword evidence="2" id="KW-0175">Coiled coil</keyword>
<dbReference type="PROSITE" id="PS50088">
    <property type="entry name" value="ANK_REPEAT"/>
    <property type="match status" value="2"/>
</dbReference>
<comment type="caution">
    <text evidence="5">The sequence shown here is derived from an EMBL/GenBank/DDBJ whole genome shotgun (WGS) entry which is preliminary data.</text>
</comment>
<dbReference type="AlphaFoldDB" id="A0A8K0MS43"/>
<keyword evidence="4" id="KW-0472">Membrane</keyword>
<evidence type="ECO:0000256" key="4">
    <source>
        <dbReference type="SAM" id="Phobius"/>
    </source>
</evidence>
<keyword evidence="4" id="KW-0812">Transmembrane</keyword>
<evidence type="ECO:0000256" key="1">
    <source>
        <dbReference type="PROSITE-ProRule" id="PRU00023"/>
    </source>
</evidence>
<reference evidence="5" key="1">
    <citation type="submission" date="2020-03" db="EMBL/GenBank/DDBJ databases">
        <title>A high-quality chromosome-level genome assembly of a woody plant with both climbing and erect habits, Rhamnella rubrinervis.</title>
        <authorList>
            <person name="Lu Z."/>
            <person name="Yang Y."/>
            <person name="Zhu X."/>
            <person name="Sun Y."/>
        </authorList>
    </citation>
    <scope>NUCLEOTIDE SEQUENCE</scope>
    <source>
        <strain evidence="5">BYM</strain>
        <tissue evidence="5">Leaf</tissue>
    </source>
</reference>